<proteinExistence type="predicted"/>
<sequence length="193" mass="21709">MRRYIVLLITYLSFHTFTTAAQAQELVVASLDTTTSAEATSLNTSSLFLAHSEAAATDNHKPIIEWILVRGGSDPDEVKRLTELRLAYGVLDTTISEAVAETASEDAYAYRPRAVAGKHFNPDPDPDWKNFWNPGMRGNIEGKETAVQWSLELDEIERADLDTKEYDGNPFKWNAGLFLTFGKKYREAVTRLY</sequence>
<evidence type="ECO:0000313" key="2">
    <source>
        <dbReference type="EMBL" id="PIR84348.1"/>
    </source>
</evidence>
<dbReference type="EMBL" id="PFBI01000006">
    <property type="protein sequence ID" value="PIR84348.1"/>
    <property type="molecule type" value="Genomic_DNA"/>
</dbReference>
<evidence type="ECO:0000313" key="3">
    <source>
        <dbReference type="Proteomes" id="UP000229344"/>
    </source>
</evidence>
<reference evidence="3" key="1">
    <citation type="submission" date="2017-09" db="EMBL/GenBank/DDBJ databases">
        <title>Depth-based differentiation of microbial function through sediment-hosted aquifers and enrichment of novel symbionts in the deep terrestrial subsurface.</title>
        <authorList>
            <person name="Probst A.J."/>
            <person name="Ladd B."/>
            <person name="Jarett J.K."/>
            <person name="Geller-Mcgrath D.E."/>
            <person name="Sieber C.M.K."/>
            <person name="Emerson J.B."/>
            <person name="Anantharaman K."/>
            <person name="Thomas B.C."/>
            <person name="Malmstrom R."/>
            <person name="Stieglmeier M."/>
            <person name="Klingl A."/>
            <person name="Woyke T."/>
            <person name="Ryan C.M."/>
            <person name="Banfield J.F."/>
        </authorList>
    </citation>
    <scope>NUCLEOTIDE SEQUENCE [LARGE SCALE GENOMIC DNA]</scope>
</reference>
<dbReference type="AlphaFoldDB" id="A0A2H0UD47"/>
<protein>
    <submittedName>
        <fullName evidence="2">Uncharacterized protein</fullName>
    </submittedName>
</protein>
<feature type="chain" id="PRO_5013823126" evidence="1">
    <location>
        <begin position="24"/>
        <end position="193"/>
    </location>
</feature>
<keyword evidence="1" id="KW-0732">Signal</keyword>
<organism evidence="2 3">
    <name type="scientific">Candidatus Kaiserbacteria bacterium CG10_big_fil_rev_8_21_14_0_10_47_16</name>
    <dbReference type="NCBI Taxonomy" id="1974608"/>
    <lineage>
        <taxon>Bacteria</taxon>
        <taxon>Candidatus Kaiseribacteriota</taxon>
    </lineage>
</organism>
<accession>A0A2H0UD47</accession>
<gene>
    <name evidence="2" type="ORF">COU16_02015</name>
</gene>
<name>A0A2H0UD47_9BACT</name>
<feature type="signal peptide" evidence="1">
    <location>
        <begin position="1"/>
        <end position="23"/>
    </location>
</feature>
<evidence type="ECO:0000256" key="1">
    <source>
        <dbReference type="SAM" id="SignalP"/>
    </source>
</evidence>
<comment type="caution">
    <text evidence="2">The sequence shown here is derived from an EMBL/GenBank/DDBJ whole genome shotgun (WGS) entry which is preliminary data.</text>
</comment>
<dbReference type="Proteomes" id="UP000229344">
    <property type="component" value="Unassembled WGS sequence"/>
</dbReference>